<evidence type="ECO:0000313" key="5">
    <source>
        <dbReference type="EMBL" id="MBY4891226.1"/>
    </source>
</evidence>
<evidence type="ECO:0000313" key="7">
    <source>
        <dbReference type="Proteomes" id="UP000693972"/>
    </source>
</evidence>
<comment type="subunit">
    <text evidence="1">Homodimer.</text>
</comment>
<dbReference type="InterPro" id="IPR024060">
    <property type="entry name" value="Ureidoglycolate_lyase_dom_sf"/>
</dbReference>
<dbReference type="Gene3D" id="2.60.120.480">
    <property type="entry name" value="Ureidoglycolate hydrolase"/>
    <property type="match status" value="1"/>
</dbReference>
<dbReference type="EC" id="4.3.2.3" evidence="6"/>
<keyword evidence="2" id="KW-0659">Purine metabolism</keyword>
<evidence type="ECO:0000256" key="2">
    <source>
        <dbReference type="ARBA" id="ARBA00022631"/>
    </source>
</evidence>
<keyword evidence="3 6" id="KW-0456">Lyase</keyword>
<evidence type="ECO:0000256" key="3">
    <source>
        <dbReference type="ARBA" id="ARBA00023239"/>
    </source>
</evidence>
<proteinExistence type="predicted"/>
<dbReference type="Pfam" id="PF04115">
    <property type="entry name" value="Ureidogly_lyase"/>
    <property type="match status" value="1"/>
</dbReference>
<dbReference type="SUPFAM" id="SSF51182">
    <property type="entry name" value="RmlC-like cupins"/>
    <property type="match status" value="1"/>
</dbReference>
<dbReference type="InterPro" id="IPR047233">
    <property type="entry name" value="UAH_cupin"/>
</dbReference>
<gene>
    <name evidence="5" type="ORF">KUL25_00430</name>
    <name evidence="6" type="ORF">KUL25_00435</name>
</gene>
<evidence type="ECO:0000256" key="4">
    <source>
        <dbReference type="ARBA" id="ARBA00047684"/>
    </source>
</evidence>
<keyword evidence="7" id="KW-1185">Reference proteome</keyword>
<dbReference type="EMBL" id="CP078073">
    <property type="protein sequence ID" value="QXL88027.1"/>
    <property type="molecule type" value="Genomic_DNA"/>
</dbReference>
<dbReference type="GO" id="GO:0004848">
    <property type="term" value="F:ureidoglycolate hydrolase activity"/>
    <property type="evidence" value="ECO:0007669"/>
    <property type="project" value="InterPro"/>
</dbReference>
<dbReference type="PANTHER" id="PTHR21221:SF1">
    <property type="entry name" value="UREIDOGLYCOLATE LYASE"/>
    <property type="match status" value="1"/>
</dbReference>
<dbReference type="InterPro" id="IPR007247">
    <property type="entry name" value="Ureidogly_lyase"/>
</dbReference>
<dbReference type="AlphaFoldDB" id="A0A975YG19"/>
<reference evidence="6 7" key="1">
    <citation type="submission" date="2021-07" db="EMBL/GenBank/DDBJ databases">
        <title>Karlodiniumbacter phycospheric gen. nov., sp. nov., a phycosphere bacterium isolated from karlodinium veneficum.</title>
        <authorList>
            <person name="Peng Y."/>
            <person name="Jiang L."/>
            <person name="Lee J."/>
        </authorList>
    </citation>
    <scope>NUCLEOTIDE SEQUENCE</scope>
    <source>
        <strain evidence="6 7">N5</strain>
    </source>
</reference>
<organism evidence="6">
    <name type="scientific">Gymnodinialimonas phycosphaerae</name>
    <dbReference type="NCBI Taxonomy" id="2841589"/>
    <lineage>
        <taxon>Bacteria</taxon>
        <taxon>Pseudomonadati</taxon>
        <taxon>Pseudomonadota</taxon>
        <taxon>Alphaproteobacteria</taxon>
        <taxon>Rhodobacterales</taxon>
        <taxon>Paracoccaceae</taxon>
        <taxon>Gymnodinialimonas</taxon>
    </lineage>
</organism>
<evidence type="ECO:0000313" key="6">
    <source>
        <dbReference type="EMBL" id="QXL88027.1"/>
    </source>
</evidence>
<dbReference type="InterPro" id="IPR011051">
    <property type="entry name" value="RmlC_Cupin_sf"/>
</dbReference>
<comment type="catalytic activity">
    <reaction evidence="4">
        <text>(S)-ureidoglycolate = urea + glyoxylate</text>
        <dbReference type="Rhea" id="RHEA:11304"/>
        <dbReference type="ChEBI" id="CHEBI:16199"/>
        <dbReference type="ChEBI" id="CHEBI:36655"/>
        <dbReference type="ChEBI" id="CHEBI:57296"/>
        <dbReference type="EC" id="4.3.2.3"/>
    </reaction>
</comment>
<protein>
    <submittedName>
        <fullName evidence="6">Ureidoglycolate lyase</fullName>
        <ecNumber evidence="6">4.3.2.3</ecNumber>
    </submittedName>
</protein>
<evidence type="ECO:0000256" key="1">
    <source>
        <dbReference type="ARBA" id="ARBA00011738"/>
    </source>
</evidence>
<dbReference type="GO" id="GO:0050385">
    <property type="term" value="F:ureidoglycolate lyase activity"/>
    <property type="evidence" value="ECO:0007669"/>
    <property type="project" value="UniProtKB-EC"/>
</dbReference>
<dbReference type="PANTHER" id="PTHR21221">
    <property type="entry name" value="UREIDOGLYCOLATE HYDROLASE"/>
    <property type="match status" value="1"/>
</dbReference>
<dbReference type="RefSeq" id="WP_257891111.1">
    <property type="nucleotide sequence ID" value="NZ_JAIMBW010000001.1"/>
</dbReference>
<dbReference type="GO" id="GO:0000256">
    <property type="term" value="P:allantoin catabolic process"/>
    <property type="evidence" value="ECO:0007669"/>
    <property type="project" value="InterPro"/>
</dbReference>
<dbReference type="GO" id="GO:0006144">
    <property type="term" value="P:purine nucleobase metabolic process"/>
    <property type="evidence" value="ECO:0007669"/>
    <property type="project" value="UniProtKB-KW"/>
</dbReference>
<accession>A0A975YG19</accession>
<dbReference type="CDD" id="cd20298">
    <property type="entry name" value="cupin_UAH"/>
    <property type="match status" value="1"/>
</dbReference>
<dbReference type="Proteomes" id="UP000693972">
    <property type="component" value="Unassembled WGS sequence"/>
</dbReference>
<sequence length="161" mass="17461">MMPPKVPLLPPDAAAFAPYGHLVVPPDVPGRRQFYSDTLHTRPAGSAPVLHVNHVLPQSLPVEVSGIERHPHAAQCFLPLDVARYVVMVMPSDGQGQPAPERALAFLMPGTMGISYNPGVWHLGATVLDRPGHFAVLMWRGGPQQDDEFRTIAPMTLVAQP</sequence>
<dbReference type="EMBL" id="JAIMBW010000001">
    <property type="protein sequence ID" value="MBY4891226.1"/>
    <property type="molecule type" value="Genomic_DNA"/>
</dbReference>
<name>A0A975YG19_9RHOB</name>